<dbReference type="RefSeq" id="XP_033598689.1">
    <property type="nucleotide sequence ID" value="XM_033748714.1"/>
</dbReference>
<evidence type="ECO:0000256" key="2">
    <source>
        <dbReference type="ARBA" id="ARBA00006012"/>
    </source>
</evidence>
<dbReference type="Pfam" id="PF01061">
    <property type="entry name" value="ABC2_membrane"/>
    <property type="match status" value="2"/>
</dbReference>
<dbReference type="PROSITE" id="PS00211">
    <property type="entry name" value="ABC_TRANSPORTER_1"/>
    <property type="match status" value="1"/>
</dbReference>
<feature type="transmembrane region" description="Helical" evidence="9">
    <location>
        <begin position="675"/>
        <end position="692"/>
    </location>
</feature>
<dbReference type="PROSITE" id="PS50893">
    <property type="entry name" value="ABC_TRANSPORTER_2"/>
    <property type="match status" value="2"/>
</dbReference>
<feature type="transmembrane region" description="Helical" evidence="9">
    <location>
        <begin position="1369"/>
        <end position="1389"/>
    </location>
</feature>
<dbReference type="GO" id="GO:0140359">
    <property type="term" value="F:ABC-type transporter activity"/>
    <property type="evidence" value="ECO:0007669"/>
    <property type="project" value="InterPro"/>
</dbReference>
<keyword evidence="8 9" id="KW-0472">Membrane</keyword>
<comment type="similarity">
    <text evidence="2">Belongs to the ABC transporter superfamily. ABCG family. PDR (TC 3.A.1.205) subfamily.</text>
</comment>
<evidence type="ECO:0000313" key="12">
    <source>
        <dbReference type="Proteomes" id="UP000799437"/>
    </source>
</evidence>
<feature type="transmembrane region" description="Helical" evidence="9">
    <location>
        <begin position="1247"/>
        <end position="1266"/>
    </location>
</feature>
<reference evidence="11" key="1">
    <citation type="journal article" date="2020" name="Stud. Mycol.">
        <title>101 Dothideomycetes genomes: a test case for predicting lifestyles and emergence of pathogens.</title>
        <authorList>
            <person name="Haridas S."/>
            <person name="Albert R."/>
            <person name="Binder M."/>
            <person name="Bloem J."/>
            <person name="Labutti K."/>
            <person name="Salamov A."/>
            <person name="Andreopoulos B."/>
            <person name="Baker S."/>
            <person name="Barry K."/>
            <person name="Bills G."/>
            <person name="Bluhm B."/>
            <person name="Cannon C."/>
            <person name="Castanera R."/>
            <person name="Culley D."/>
            <person name="Daum C."/>
            <person name="Ezra D."/>
            <person name="Gonzalez J."/>
            <person name="Henrissat B."/>
            <person name="Kuo A."/>
            <person name="Liang C."/>
            <person name="Lipzen A."/>
            <person name="Lutzoni F."/>
            <person name="Magnuson J."/>
            <person name="Mondo S."/>
            <person name="Nolan M."/>
            <person name="Ohm R."/>
            <person name="Pangilinan J."/>
            <person name="Park H.-J."/>
            <person name="Ramirez L."/>
            <person name="Alfaro M."/>
            <person name="Sun H."/>
            <person name="Tritt A."/>
            <person name="Yoshinaga Y."/>
            <person name="Zwiers L.-H."/>
            <person name="Turgeon B."/>
            <person name="Goodwin S."/>
            <person name="Spatafora J."/>
            <person name="Crous P."/>
            <person name="Grigoriev I."/>
        </authorList>
    </citation>
    <scope>NUCLEOTIDE SEQUENCE</scope>
    <source>
        <strain evidence="11">CBS 121739</strain>
    </source>
</reference>
<feature type="transmembrane region" description="Helical" evidence="9">
    <location>
        <begin position="423"/>
        <end position="447"/>
    </location>
</feature>
<evidence type="ECO:0000256" key="3">
    <source>
        <dbReference type="ARBA" id="ARBA00022448"/>
    </source>
</evidence>
<dbReference type="InterPro" id="IPR003593">
    <property type="entry name" value="AAA+_ATPase"/>
</dbReference>
<name>A0A6A6VZY2_9PEZI</name>
<feature type="transmembrane region" description="Helical" evidence="9">
    <location>
        <begin position="501"/>
        <end position="525"/>
    </location>
</feature>
<gene>
    <name evidence="11" type="ORF">EJ05DRAFT_518928</name>
</gene>
<evidence type="ECO:0000256" key="7">
    <source>
        <dbReference type="ARBA" id="ARBA00022989"/>
    </source>
</evidence>
<keyword evidence="3" id="KW-0813">Transport</keyword>
<dbReference type="SUPFAM" id="SSF52540">
    <property type="entry name" value="P-loop containing nucleoside triphosphate hydrolases"/>
    <property type="match status" value="2"/>
</dbReference>
<dbReference type="EMBL" id="ML996576">
    <property type="protein sequence ID" value="KAF2756238.1"/>
    <property type="molecule type" value="Genomic_DNA"/>
</dbReference>
<dbReference type="InterPro" id="IPR017871">
    <property type="entry name" value="ABC_transporter-like_CS"/>
</dbReference>
<evidence type="ECO:0000256" key="8">
    <source>
        <dbReference type="ARBA" id="ARBA00023136"/>
    </source>
</evidence>
<evidence type="ECO:0000256" key="9">
    <source>
        <dbReference type="SAM" id="Phobius"/>
    </source>
</evidence>
<proteinExistence type="inferred from homology"/>
<dbReference type="InterPro" id="IPR034003">
    <property type="entry name" value="ABCG_PDR_2"/>
</dbReference>
<dbReference type="GO" id="GO:0005524">
    <property type="term" value="F:ATP binding"/>
    <property type="evidence" value="ECO:0007669"/>
    <property type="project" value="UniProtKB-KW"/>
</dbReference>
<feature type="transmembrane region" description="Helical" evidence="9">
    <location>
        <begin position="459"/>
        <end position="481"/>
    </location>
</feature>
<dbReference type="InterPro" id="IPR013525">
    <property type="entry name" value="ABC2_TM"/>
</dbReference>
<feature type="transmembrane region" description="Helical" evidence="9">
    <location>
        <begin position="1170"/>
        <end position="1196"/>
    </location>
</feature>
<feature type="transmembrane region" description="Helical" evidence="9">
    <location>
        <begin position="1217"/>
        <end position="1241"/>
    </location>
</feature>
<keyword evidence="6" id="KW-0067">ATP-binding</keyword>
<keyword evidence="4 9" id="KW-0812">Transmembrane</keyword>
<keyword evidence="12" id="KW-1185">Reference proteome</keyword>
<organism evidence="11 12">
    <name type="scientific">Pseudovirgaria hyperparasitica</name>
    <dbReference type="NCBI Taxonomy" id="470096"/>
    <lineage>
        <taxon>Eukaryota</taxon>
        <taxon>Fungi</taxon>
        <taxon>Dikarya</taxon>
        <taxon>Ascomycota</taxon>
        <taxon>Pezizomycotina</taxon>
        <taxon>Dothideomycetes</taxon>
        <taxon>Dothideomycetes incertae sedis</taxon>
        <taxon>Acrospermales</taxon>
        <taxon>Acrospermaceae</taxon>
        <taxon>Pseudovirgaria</taxon>
    </lineage>
</organism>
<evidence type="ECO:0000313" key="11">
    <source>
        <dbReference type="EMBL" id="KAF2756238.1"/>
    </source>
</evidence>
<dbReference type="GO" id="GO:0016887">
    <property type="term" value="F:ATP hydrolysis activity"/>
    <property type="evidence" value="ECO:0007669"/>
    <property type="project" value="InterPro"/>
</dbReference>
<dbReference type="InterPro" id="IPR003439">
    <property type="entry name" value="ABC_transporter-like_ATP-bd"/>
</dbReference>
<dbReference type="FunFam" id="3.40.50.300:FF:000054">
    <property type="entry name" value="ABC multidrug transporter atrF"/>
    <property type="match status" value="1"/>
</dbReference>
<keyword evidence="7 9" id="KW-1133">Transmembrane helix</keyword>
<evidence type="ECO:0000256" key="6">
    <source>
        <dbReference type="ARBA" id="ARBA00022840"/>
    </source>
</evidence>
<evidence type="ECO:0000259" key="10">
    <source>
        <dbReference type="PROSITE" id="PS50893"/>
    </source>
</evidence>
<evidence type="ECO:0000256" key="5">
    <source>
        <dbReference type="ARBA" id="ARBA00022741"/>
    </source>
</evidence>
<feature type="transmembrane region" description="Helical" evidence="9">
    <location>
        <begin position="537"/>
        <end position="558"/>
    </location>
</feature>
<dbReference type="Proteomes" id="UP000799437">
    <property type="component" value="Unassembled WGS sequence"/>
</dbReference>
<protein>
    <recommendedName>
        <fullName evidence="10">ABC transporter domain-containing protein</fullName>
    </recommendedName>
</protein>
<dbReference type="SMART" id="SM00382">
    <property type="entry name" value="AAA"/>
    <property type="match status" value="2"/>
</dbReference>
<dbReference type="OrthoDB" id="245989at2759"/>
<dbReference type="GO" id="GO:0016020">
    <property type="term" value="C:membrane"/>
    <property type="evidence" value="ECO:0007669"/>
    <property type="project" value="UniProtKB-SubCell"/>
</dbReference>
<sequence>MGPSSLLQESSAHWLHTIEFSEQKTPSSQKLTPLVFRNLSVHGHAVTADFQHTCGNYPSVLLGRVQHRHAKDVCILRCFDGIVRESQMHLILGRPGSGCTTLLKTLTGEMDGLMRDADSKLEYGEINSNRLRKTYRDRAVYHAEQTVHFPELTVRETLEFTAAAVTPASPQAGVSRNDHIRSYADATIRLFSLEKVADSKIGDDLVRGISGGERQRLSVAEAMMKCCQIQAWDNSTRGLDHATALFFVKLQRAMCTVLQSVSIMSLYQASEAMYQEFDSVSLLYDGLQVYFGPTNRAKSFFEDLGFICKPDMTTPDFLTSLTNPAERMIAKEAHNRVPRTAADFERVWKSSKEYGMLLQEIDGHFVSDSGTTESKPCSNPVIKRATTIACSKLTLLRSTYMIPFARQLGLCLIRASQRLKHSYVATLSGISGLAILGLIIGSVFYDLQPNTGNFFSRGAIIFFATILNANASAFEVLTMWAQRPIVEKQSRYSLYHPSAEALASMLADLPSKIIASLAFNLSIYLLTNLRRAPAAFFTFYLFGFTCHLTMSMFFRMVGSLSRTFAQSMVPVSVWILNLIITSGFVLPSQDMPPWIRWISYLNPMAYAFESVMVNEFSGRYFSCSGFIPSGQSYNQANAPQTCDSVGSVPGGTEVNGSRYIESQFSFKIENLWRNYGILVAFMICFCIIHLLAAEFISAQRPRGDVLIFQKKSSSRRGAISQVDEEIGRITGSEESPNAGLDSPSTIVQTEEIPSALHKGSILTWDDVGYRIGTKLSSKQILSGIDGWVKPGTLTALMGATGAGKTTLLDVLAARTRVGVVTGNISVNGKVRDAAFQRQTGFVQQTDVHVETCTVREALMFSATLRQPRSKTRLEKAQHVDSIINTLGMDAYADAVVGTPGAGLNIEQRRKLSIAVELAAEPDVLLFLDEPTSGLDSQTAWLICCLLQKLARAGQAILCTVHQPSALVFDVFDHVLILGPRGRQLYFGATGPSSCHLVDYFESNGARKRIKGENTAEWLLEISCSAPTSSTQKDWAEVWEDSEEHRQIKASLGYLTRSKSTQESIPPTAPTQKEYATPLLEQILWVTYRNLQQEWRIPSYLYPKVLLSVGTAFFIGVSFWRPDSSIQGIQNQIFAIFCLMILFGSLCQLIIDRFAQRRAAFEAREHLSKTFSSSAFLVASILGEIPSQTVIALLIYVSWYYPIGFYRHAGASIHARGGLIFLFIWCYCVFMSTLSLLVIAGIGDTSVAVNIAQLIYSLSQVFSGVLIRPSALPSFWKFMNRVTPLTYLIGGISTVAMWGADVRCRPSELVEVPLPARNTCGEYLQAYIATAGGYVVDPSATASCFYCSVASSDAVLYALGFKYDERWRNVGLMLAYIVFNVAGIAFLFWLKVRRS</sequence>
<dbReference type="GeneID" id="54489768"/>
<evidence type="ECO:0000256" key="4">
    <source>
        <dbReference type="ARBA" id="ARBA00022692"/>
    </source>
</evidence>
<comment type="subcellular location">
    <subcellularLocation>
        <location evidence="1">Membrane</location>
        <topology evidence="1">Multi-pass membrane protein</topology>
    </subcellularLocation>
</comment>
<keyword evidence="5" id="KW-0547">Nucleotide-binding</keyword>
<dbReference type="CDD" id="cd03232">
    <property type="entry name" value="ABCG_PDR_domain2"/>
    <property type="match status" value="1"/>
</dbReference>
<evidence type="ECO:0000256" key="1">
    <source>
        <dbReference type="ARBA" id="ARBA00004141"/>
    </source>
</evidence>
<feature type="transmembrane region" description="Helical" evidence="9">
    <location>
        <begin position="1278"/>
        <end position="1299"/>
    </location>
</feature>
<dbReference type="PANTHER" id="PTHR19241">
    <property type="entry name" value="ATP-BINDING CASSETTE TRANSPORTER"/>
    <property type="match status" value="1"/>
</dbReference>
<feature type="domain" description="ABC transporter" evidence="10">
    <location>
        <begin position="60"/>
        <end position="310"/>
    </location>
</feature>
<dbReference type="Gene3D" id="3.40.50.300">
    <property type="entry name" value="P-loop containing nucleotide triphosphate hydrolases"/>
    <property type="match status" value="2"/>
</dbReference>
<dbReference type="InterPro" id="IPR027417">
    <property type="entry name" value="P-loop_NTPase"/>
</dbReference>
<dbReference type="Pfam" id="PF00005">
    <property type="entry name" value="ABC_tran"/>
    <property type="match status" value="2"/>
</dbReference>
<dbReference type="InterPro" id="IPR010929">
    <property type="entry name" value="PDR_CDR_ABC"/>
</dbReference>
<feature type="transmembrane region" description="Helical" evidence="9">
    <location>
        <begin position="1131"/>
        <end position="1150"/>
    </location>
</feature>
<feature type="transmembrane region" description="Helical" evidence="9">
    <location>
        <begin position="1099"/>
        <end position="1119"/>
    </location>
</feature>
<dbReference type="Pfam" id="PF06422">
    <property type="entry name" value="PDR_CDR"/>
    <property type="match status" value="1"/>
</dbReference>
<accession>A0A6A6VZY2</accession>
<feature type="domain" description="ABC transporter" evidence="10">
    <location>
        <begin position="762"/>
        <end position="1004"/>
    </location>
</feature>
<feature type="transmembrane region" description="Helical" evidence="9">
    <location>
        <begin position="564"/>
        <end position="586"/>
    </location>
</feature>